<evidence type="ECO:0000256" key="1">
    <source>
        <dbReference type="PIRNR" id="PIRNR037839"/>
    </source>
</evidence>
<dbReference type="InterPro" id="IPR009027">
    <property type="entry name" value="Ribosomal_bL9/RNase_H1_N"/>
</dbReference>
<comment type="catalytic activity">
    <reaction evidence="1">
        <text>Endonucleolytic cleavage to 5'-phosphomonoester.</text>
        <dbReference type="EC" id="3.1.26.4"/>
    </reaction>
</comment>
<dbReference type="PROSITE" id="PS50879">
    <property type="entry name" value="RNASE_H_1"/>
    <property type="match status" value="1"/>
</dbReference>
<evidence type="ECO:0000313" key="4">
    <source>
        <dbReference type="Proteomes" id="UP001205603"/>
    </source>
</evidence>
<dbReference type="PIRSF" id="PIRSF037839">
    <property type="entry name" value="Ribonuclease_H"/>
    <property type="match status" value="1"/>
</dbReference>
<keyword evidence="1" id="KW-0963">Cytoplasm</keyword>
<sequence>MEKYKYYVVWEGLAPGIYDTWEECRLQVENVKGAKYKSFDSKEAAVRAFRGKPEDHLGILNRVAQAMHQVNTVAEASSRSPYIVDSIAVDAACSGNPGDMEYRGVYVPTRQEIFRIGPFPEGTNNIGEFLAIVHGLALLKKKNSSLPIYSDSANALLWVKNKKCKTKLQRNERNSPIFDLIERAEKWLETNTYTTPLLKWETRKWGEIPADFGRK</sequence>
<comment type="caution">
    <text evidence="3">The sequence shown here is derived from an EMBL/GenBank/DDBJ whole genome shotgun (WGS) entry which is preliminary data.</text>
</comment>
<keyword evidence="1" id="KW-0378">Hydrolase</keyword>
<dbReference type="InterPro" id="IPR017290">
    <property type="entry name" value="RNase_H_bac"/>
</dbReference>
<dbReference type="Pfam" id="PF00075">
    <property type="entry name" value="RNase_H"/>
    <property type="match status" value="1"/>
</dbReference>
<dbReference type="RefSeq" id="WP_255025153.1">
    <property type="nucleotide sequence ID" value="NZ_JANDHW010000001.1"/>
</dbReference>
<organism evidence="3 4">
    <name type="scientific">Coprobacter tertius</name>
    <dbReference type="NCBI Taxonomy" id="2944915"/>
    <lineage>
        <taxon>Bacteria</taxon>
        <taxon>Pseudomonadati</taxon>
        <taxon>Bacteroidota</taxon>
        <taxon>Bacteroidia</taxon>
        <taxon>Bacteroidales</taxon>
        <taxon>Barnesiellaceae</taxon>
        <taxon>Coprobacter</taxon>
    </lineage>
</organism>
<dbReference type="InterPro" id="IPR036397">
    <property type="entry name" value="RNaseH_sf"/>
</dbReference>
<dbReference type="InterPro" id="IPR012337">
    <property type="entry name" value="RNaseH-like_sf"/>
</dbReference>
<keyword evidence="1" id="KW-0255">Endonuclease</keyword>
<evidence type="ECO:0000259" key="2">
    <source>
        <dbReference type="PROSITE" id="PS50879"/>
    </source>
</evidence>
<dbReference type="EMBL" id="JANDHW010000001">
    <property type="protein sequence ID" value="MCP9610623.1"/>
    <property type="molecule type" value="Genomic_DNA"/>
</dbReference>
<reference evidence="3 4" key="1">
    <citation type="submission" date="2022-07" db="EMBL/GenBank/DDBJ databases">
        <title>Fecal culturing of patients with breast cancer.</title>
        <authorList>
            <person name="Teng N.M.Y."/>
            <person name="Kiu R."/>
            <person name="Evans R."/>
            <person name="Baker D.J."/>
            <person name="Zenner C."/>
            <person name="Robinson S.D."/>
            <person name="Hall L.J."/>
        </authorList>
    </citation>
    <scope>NUCLEOTIDE SEQUENCE [LARGE SCALE GENOMIC DNA]</scope>
    <source>
        <strain evidence="3 4">LH1063</strain>
    </source>
</reference>
<comment type="function">
    <text evidence="1">Endonuclease that specifically degrades the RNA of RNA-DNA hybrids.</text>
</comment>
<dbReference type="Pfam" id="PF01693">
    <property type="entry name" value="Cauli_VI"/>
    <property type="match status" value="1"/>
</dbReference>
<dbReference type="Gene3D" id="3.40.970.10">
    <property type="entry name" value="Ribonuclease H1, N-terminal domain"/>
    <property type="match status" value="1"/>
</dbReference>
<protein>
    <recommendedName>
        <fullName evidence="1">Ribonuclease H</fullName>
        <ecNumber evidence="1">3.1.26.4</ecNumber>
    </recommendedName>
</protein>
<dbReference type="CDD" id="cd13935">
    <property type="entry name" value="RNase_H_bacteria_like"/>
    <property type="match status" value="1"/>
</dbReference>
<keyword evidence="1" id="KW-0540">Nuclease</keyword>
<dbReference type="InterPro" id="IPR002156">
    <property type="entry name" value="RNaseH_domain"/>
</dbReference>
<keyword evidence="4" id="KW-1185">Reference proteome</keyword>
<evidence type="ECO:0000313" key="3">
    <source>
        <dbReference type="EMBL" id="MCP9610623.1"/>
    </source>
</evidence>
<comment type="subcellular location">
    <subcellularLocation>
        <location evidence="1">Cytoplasm</location>
    </subcellularLocation>
</comment>
<comment type="similarity">
    <text evidence="1">Belongs to the RNase H family.</text>
</comment>
<accession>A0ABT1MDB3</accession>
<proteinExistence type="inferred from homology"/>
<keyword evidence="1" id="KW-0460">Magnesium</keyword>
<dbReference type="Gene3D" id="3.30.420.10">
    <property type="entry name" value="Ribonuclease H-like superfamily/Ribonuclease H"/>
    <property type="match status" value="1"/>
</dbReference>
<name>A0ABT1MDB3_9BACT</name>
<feature type="domain" description="RNase H type-1" evidence="2">
    <location>
        <begin position="81"/>
        <end position="215"/>
    </location>
</feature>
<dbReference type="SUPFAM" id="SSF53098">
    <property type="entry name" value="Ribonuclease H-like"/>
    <property type="match status" value="1"/>
</dbReference>
<keyword evidence="1" id="KW-0479">Metal-binding</keyword>
<gene>
    <name evidence="3" type="ORF">NMU02_00750</name>
</gene>
<dbReference type="InterPro" id="IPR037056">
    <property type="entry name" value="RNase_H1_N_sf"/>
</dbReference>
<dbReference type="EC" id="3.1.26.4" evidence="1"/>
<dbReference type="Proteomes" id="UP001205603">
    <property type="component" value="Unassembled WGS sequence"/>
</dbReference>
<dbReference type="SUPFAM" id="SSF55658">
    <property type="entry name" value="L9 N-domain-like"/>
    <property type="match status" value="1"/>
</dbReference>
<dbReference type="InterPro" id="IPR011320">
    <property type="entry name" value="RNase_H1_N"/>
</dbReference>